<dbReference type="RefSeq" id="WP_425346608.1">
    <property type="nucleotide sequence ID" value="NZ_JBGUBD010000011.1"/>
</dbReference>
<gene>
    <name evidence="3" type="ORF">ACERK3_15455</name>
</gene>
<keyword evidence="2" id="KW-1133">Transmembrane helix</keyword>
<accession>A0ABV4UA35</accession>
<feature type="compositionally biased region" description="Basic and acidic residues" evidence="1">
    <location>
        <begin position="1"/>
        <end position="11"/>
    </location>
</feature>
<proteinExistence type="predicted"/>
<protein>
    <recommendedName>
        <fullName evidence="5">Zinc ribbon domain-containing protein</fullName>
    </recommendedName>
</protein>
<keyword evidence="2" id="KW-0812">Transmembrane</keyword>
<evidence type="ECO:0000313" key="3">
    <source>
        <dbReference type="EMBL" id="MFA9479684.1"/>
    </source>
</evidence>
<feature type="transmembrane region" description="Helical" evidence="2">
    <location>
        <begin position="79"/>
        <end position="97"/>
    </location>
</feature>
<feature type="region of interest" description="Disordered" evidence="1">
    <location>
        <begin position="1"/>
        <end position="39"/>
    </location>
</feature>
<evidence type="ECO:0000256" key="1">
    <source>
        <dbReference type="SAM" id="MobiDB-lite"/>
    </source>
</evidence>
<dbReference type="Proteomes" id="UP001575105">
    <property type="component" value="Unassembled WGS sequence"/>
</dbReference>
<keyword evidence="4" id="KW-1185">Reference proteome</keyword>
<evidence type="ECO:0000256" key="2">
    <source>
        <dbReference type="SAM" id="Phobius"/>
    </source>
</evidence>
<evidence type="ECO:0000313" key="4">
    <source>
        <dbReference type="Proteomes" id="UP001575105"/>
    </source>
</evidence>
<evidence type="ECO:0008006" key="5">
    <source>
        <dbReference type="Google" id="ProtNLM"/>
    </source>
</evidence>
<comment type="caution">
    <text evidence="3">The sequence shown here is derived from an EMBL/GenBank/DDBJ whole genome shotgun (WGS) entry which is preliminary data.</text>
</comment>
<organism evidence="3 4">
    <name type="scientific">Natronomicrosphaera hydrolytica</name>
    <dbReference type="NCBI Taxonomy" id="3242702"/>
    <lineage>
        <taxon>Bacteria</taxon>
        <taxon>Pseudomonadati</taxon>
        <taxon>Planctomycetota</taxon>
        <taxon>Phycisphaerae</taxon>
        <taxon>Phycisphaerales</taxon>
        <taxon>Phycisphaeraceae</taxon>
        <taxon>Natronomicrosphaera</taxon>
    </lineage>
</organism>
<name>A0ABV4UA35_9BACT</name>
<keyword evidence="2" id="KW-0472">Membrane</keyword>
<dbReference type="EMBL" id="JBGUBD010000011">
    <property type="protein sequence ID" value="MFA9479684.1"/>
    <property type="molecule type" value="Genomic_DNA"/>
</dbReference>
<feature type="compositionally biased region" description="Basic and acidic residues" evidence="1">
    <location>
        <begin position="22"/>
        <end position="32"/>
    </location>
</feature>
<sequence length="98" mass="11034">MGFLHDDDPLMSKDGYFDDEGPGEHDAHLFDRDDGENDTTPCPKCGTELLAFADRCYHCGELFPTEAWQAHSETRWSRVGIAVCILIMLAFLFLVVLP</sequence>
<reference evidence="3 4" key="1">
    <citation type="submission" date="2024-08" db="EMBL/GenBank/DDBJ databases">
        <title>Whole-genome sequencing of halo(alkali)philic microorganisms from hypersaline lakes.</title>
        <authorList>
            <person name="Sorokin D.Y."/>
            <person name="Merkel A.Y."/>
            <person name="Messina E."/>
            <person name="Yakimov M."/>
        </authorList>
    </citation>
    <scope>NUCLEOTIDE SEQUENCE [LARGE SCALE GENOMIC DNA]</scope>
    <source>
        <strain evidence="3 4">AB-hyl4</strain>
    </source>
</reference>